<reference evidence="1" key="1">
    <citation type="submission" date="2020-02" db="EMBL/GenBank/DDBJ databases">
        <authorList>
            <person name="Meier V. D."/>
        </authorList>
    </citation>
    <scope>NUCLEOTIDE SEQUENCE</scope>
    <source>
        <strain evidence="1">AVDCRST_MAG68</strain>
    </source>
</reference>
<name>A0A6J4LWQ5_9BACT</name>
<protein>
    <submittedName>
        <fullName evidence="1">Uncharacterized protein</fullName>
    </submittedName>
</protein>
<organism evidence="1">
    <name type="scientific">uncultured Gemmatimonadota bacterium</name>
    <dbReference type="NCBI Taxonomy" id="203437"/>
    <lineage>
        <taxon>Bacteria</taxon>
        <taxon>Pseudomonadati</taxon>
        <taxon>Gemmatimonadota</taxon>
        <taxon>environmental samples</taxon>
    </lineage>
</organism>
<evidence type="ECO:0000313" key="1">
    <source>
        <dbReference type="EMBL" id="CAA9340105.1"/>
    </source>
</evidence>
<accession>A0A6J4LWQ5</accession>
<sequence>SFSAPLTVGALRLASVPTTKFREDFHLRTIAHAGHTTEARR</sequence>
<gene>
    <name evidence="1" type="ORF">AVDCRST_MAG68-2964</name>
</gene>
<proteinExistence type="predicted"/>
<dbReference type="EMBL" id="CADCTW010000138">
    <property type="protein sequence ID" value="CAA9340105.1"/>
    <property type="molecule type" value="Genomic_DNA"/>
</dbReference>
<feature type="non-terminal residue" evidence="1">
    <location>
        <position position="1"/>
    </location>
</feature>
<dbReference type="AlphaFoldDB" id="A0A6J4LWQ5"/>